<dbReference type="Proteomes" id="UP000184406">
    <property type="component" value="Unassembled WGS sequence"/>
</dbReference>
<organism evidence="2 3">
    <name type="scientific">Arenibacter palladensis</name>
    <dbReference type="NCBI Taxonomy" id="237373"/>
    <lineage>
        <taxon>Bacteria</taxon>
        <taxon>Pseudomonadati</taxon>
        <taxon>Bacteroidota</taxon>
        <taxon>Flavobacteriia</taxon>
        <taxon>Flavobacteriales</taxon>
        <taxon>Flavobacteriaceae</taxon>
        <taxon>Arenibacter</taxon>
    </lineage>
</organism>
<proteinExistence type="predicted"/>
<dbReference type="AlphaFoldDB" id="A0A1M5D059"/>
<name>A0A1M5D059_9FLAO</name>
<accession>A0A1M5D059</accession>
<keyword evidence="1" id="KW-1133">Transmembrane helix</keyword>
<dbReference type="PROSITE" id="PS51257">
    <property type="entry name" value="PROKAR_LIPOPROTEIN"/>
    <property type="match status" value="1"/>
</dbReference>
<protein>
    <submittedName>
        <fullName evidence="2">Uncharacterized protein</fullName>
    </submittedName>
</protein>
<evidence type="ECO:0000313" key="3">
    <source>
        <dbReference type="Proteomes" id="UP000184406"/>
    </source>
</evidence>
<evidence type="ECO:0000256" key="1">
    <source>
        <dbReference type="SAM" id="Phobius"/>
    </source>
</evidence>
<dbReference type="EMBL" id="FQUX01000005">
    <property type="protein sequence ID" value="SHF60376.1"/>
    <property type="molecule type" value="Genomic_DNA"/>
</dbReference>
<keyword evidence="3" id="KW-1185">Reference proteome</keyword>
<evidence type="ECO:0000313" key="2">
    <source>
        <dbReference type="EMBL" id="SHF60376.1"/>
    </source>
</evidence>
<sequence length="46" mass="5405">MELWKNLWGLFKISGNEPNLWWAFIVSCIVIVLAVLVIYKMIKPVK</sequence>
<keyword evidence="1" id="KW-0472">Membrane</keyword>
<feature type="transmembrane region" description="Helical" evidence="1">
    <location>
        <begin position="20"/>
        <end position="39"/>
    </location>
</feature>
<keyword evidence="1" id="KW-0812">Transmembrane</keyword>
<reference evidence="3" key="1">
    <citation type="submission" date="2016-11" db="EMBL/GenBank/DDBJ databases">
        <authorList>
            <person name="Varghese N."/>
            <person name="Submissions S."/>
        </authorList>
    </citation>
    <scope>NUCLEOTIDE SEQUENCE [LARGE SCALE GENOMIC DNA]</scope>
    <source>
        <strain evidence="3">DSM 17539</strain>
    </source>
</reference>
<gene>
    <name evidence="2" type="ORF">SAMN03080594_105273</name>
</gene>